<dbReference type="InterPro" id="IPR029057">
    <property type="entry name" value="PRTase-like"/>
</dbReference>
<proteinExistence type="predicted"/>
<keyword evidence="1 4" id="KW-0328">Glycosyltransferase</keyword>
<name>A8MAC6_CALMQ</name>
<reference evidence="4 5" key="1">
    <citation type="submission" date="2007-10" db="EMBL/GenBank/DDBJ databases">
        <title>Complete sequence of Caldivirga maquilingensis IC-167.</title>
        <authorList>
            <consortium name="US DOE Joint Genome Institute"/>
            <person name="Copeland A."/>
            <person name="Lucas S."/>
            <person name="Lapidus A."/>
            <person name="Barry K."/>
            <person name="Glavina del Rio T."/>
            <person name="Dalin E."/>
            <person name="Tice H."/>
            <person name="Pitluck S."/>
            <person name="Saunders E."/>
            <person name="Brettin T."/>
            <person name="Bruce D."/>
            <person name="Detter J.C."/>
            <person name="Han C."/>
            <person name="Schmutz J."/>
            <person name="Larimer F."/>
            <person name="Land M."/>
            <person name="Hauser L."/>
            <person name="Kyrpides N."/>
            <person name="Ivanova N."/>
            <person name="Biddle J.F."/>
            <person name="Zhang Z."/>
            <person name="Fitz-Gibbon S.T."/>
            <person name="Lowe T.M."/>
            <person name="Saltikov C."/>
            <person name="House C.H."/>
            <person name="Richardson P."/>
        </authorList>
    </citation>
    <scope>NUCLEOTIDE SEQUENCE [LARGE SCALE GENOMIC DNA]</scope>
    <source>
        <strain evidence="5">ATCC 700844 / DSM 13496 / JCM 10307 / IC-167</strain>
    </source>
</reference>
<dbReference type="KEGG" id="cma:Cmaq_1680"/>
<keyword evidence="5" id="KW-1185">Reference proteome</keyword>
<evidence type="ECO:0000313" key="4">
    <source>
        <dbReference type="EMBL" id="ABW02503.1"/>
    </source>
</evidence>
<dbReference type="Pfam" id="PF00156">
    <property type="entry name" value="Pribosyltran"/>
    <property type="match status" value="1"/>
</dbReference>
<sequence length="238" mass="27354">MKLIVVKVPVKLVSWDDIVTWASTLANKIIESKWIPDVVVAIARGGYVPARLLCDNLGISDLVSLQVVHWPSSAQVSEKAYIKYPVAQIDLNGKRVLIVDDIVDTGDSVVIAKDHVLSRWPKADVRTGALQWISTVAKFKPDYYAYEVKEWVWFMYPWNLVEDLSNFIRRIMNDEYKANSKVNWSLMELTDKLSEWYGEEILKVPLSYLSRAIASLEKEGFISRLRGNDFEIIRLVKY</sequence>
<evidence type="ECO:0000259" key="3">
    <source>
        <dbReference type="Pfam" id="PF00156"/>
    </source>
</evidence>
<protein>
    <submittedName>
        <fullName evidence="4">Phosphoribosyltransferase</fullName>
    </submittedName>
</protein>
<dbReference type="SUPFAM" id="SSF53271">
    <property type="entry name" value="PRTase-like"/>
    <property type="match status" value="1"/>
</dbReference>
<dbReference type="PANTHER" id="PTHR43363">
    <property type="entry name" value="HYPOXANTHINE PHOSPHORIBOSYLTRANSFERASE"/>
    <property type="match status" value="1"/>
</dbReference>
<dbReference type="AlphaFoldDB" id="A8MAC6"/>
<evidence type="ECO:0000313" key="5">
    <source>
        <dbReference type="Proteomes" id="UP000001137"/>
    </source>
</evidence>
<accession>A8MAC6</accession>
<organism evidence="4 5">
    <name type="scientific">Caldivirga maquilingensis (strain ATCC 700844 / DSM 13496 / JCM 10307 / IC-167)</name>
    <dbReference type="NCBI Taxonomy" id="397948"/>
    <lineage>
        <taxon>Archaea</taxon>
        <taxon>Thermoproteota</taxon>
        <taxon>Thermoprotei</taxon>
        <taxon>Thermoproteales</taxon>
        <taxon>Thermoproteaceae</taxon>
        <taxon>Caldivirga</taxon>
    </lineage>
</organism>
<dbReference type="HOGENOM" id="CLU_080904_0_0_2"/>
<gene>
    <name evidence="4" type="ordered locus">Cmaq_1680</name>
</gene>
<dbReference type="CDD" id="cd06223">
    <property type="entry name" value="PRTases_typeI"/>
    <property type="match status" value="1"/>
</dbReference>
<feature type="domain" description="Phosphoribosyltransferase" evidence="3">
    <location>
        <begin position="22"/>
        <end position="155"/>
    </location>
</feature>
<evidence type="ECO:0000256" key="2">
    <source>
        <dbReference type="ARBA" id="ARBA00022679"/>
    </source>
</evidence>
<dbReference type="GO" id="GO:0016757">
    <property type="term" value="F:glycosyltransferase activity"/>
    <property type="evidence" value="ECO:0007669"/>
    <property type="project" value="UniProtKB-KW"/>
</dbReference>
<dbReference type="Gene3D" id="3.40.50.2020">
    <property type="match status" value="1"/>
</dbReference>
<dbReference type="InterPro" id="IPR000836">
    <property type="entry name" value="PRTase_dom"/>
</dbReference>
<dbReference type="eggNOG" id="arCOG00040">
    <property type="taxonomic scope" value="Archaea"/>
</dbReference>
<evidence type="ECO:0000256" key="1">
    <source>
        <dbReference type="ARBA" id="ARBA00022676"/>
    </source>
</evidence>
<dbReference type="STRING" id="397948.Cmaq_1680"/>
<dbReference type="Proteomes" id="UP000001137">
    <property type="component" value="Chromosome"/>
</dbReference>
<keyword evidence="2 4" id="KW-0808">Transferase</keyword>
<dbReference type="PANTHER" id="PTHR43363:SF2">
    <property type="entry name" value="PHOSPHORIBOSYLTRANSFERASE"/>
    <property type="match status" value="1"/>
</dbReference>
<dbReference type="EMBL" id="CP000852">
    <property type="protein sequence ID" value="ABW02503.1"/>
    <property type="molecule type" value="Genomic_DNA"/>
</dbReference>